<keyword evidence="1" id="KW-0175">Coiled coil</keyword>
<keyword evidence="4" id="KW-1185">Reference proteome</keyword>
<evidence type="ECO:0000256" key="1">
    <source>
        <dbReference type="SAM" id="Coils"/>
    </source>
</evidence>
<dbReference type="PATRIC" id="fig|79604.3.peg.13"/>
<accession>A0A172S056</accession>
<dbReference type="PRINTS" id="PR00625">
    <property type="entry name" value="JDOMAIN"/>
</dbReference>
<dbReference type="STRING" id="79604.AAY81_00075"/>
<name>A0A172S056_9ACTN</name>
<protein>
    <submittedName>
        <fullName evidence="3">DnaJ domain-containing protein</fullName>
    </submittedName>
</protein>
<organism evidence="3 4">
    <name type="scientific">Denitrobacterium detoxificans</name>
    <dbReference type="NCBI Taxonomy" id="79604"/>
    <lineage>
        <taxon>Bacteria</taxon>
        <taxon>Bacillati</taxon>
        <taxon>Actinomycetota</taxon>
        <taxon>Coriobacteriia</taxon>
        <taxon>Eggerthellales</taxon>
        <taxon>Eggerthellaceae</taxon>
        <taxon>Denitrobacterium</taxon>
    </lineage>
</organism>
<proteinExistence type="predicted"/>
<dbReference type="KEGG" id="ddt:AAY81_00075"/>
<dbReference type="PROSITE" id="PS50076">
    <property type="entry name" value="DNAJ_2"/>
    <property type="match status" value="1"/>
</dbReference>
<dbReference type="SMART" id="SM00271">
    <property type="entry name" value="DnaJ"/>
    <property type="match status" value="1"/>
</dbReference>
<evidence type="ECO:0000313" key="4">
    <source>
        <dbReference type="Proteomes" id="UP000182975"/>
    </source>
</evidence>
<evidence type="ECO:0000313" key="3">
    <source>
        <dbReference type="EMBL" id="SEO42376.1"/>
    </source>
</evidence>
<dbReference type="SUPFAM" id="SSF46565">
    <property type="entry name" value="Chaperone J-domain"/>
    <property type="match status" value="1"/>
</dbReference>
<gene>
    <name evidence="3" type="ORF">SAMN02910314_00209</name>
</gene>
<dbReference type="PANTHER" id="PTHR43948:SF10">
    <property type="entry name" value="MRJ, ISOFORM E"/>
    <property type="match status" value="1"/>
</dbReference>
<dbReference type="OrthoDB" id="3173117at2"/>
<evidence type="ECO:0000259" key="2">
    <source>
        <dbReference type="PROSITE" id="PS50076"/>
    </source>
</evidence>
<reference evidence="4" key="1">
    <citation type="submission" date="2016-10" db="EMBL/GenBank/DDBJ databases">
        <authorList>
            <person name="Varghese N."/>
        </authorList>
    </citation>
    <scope>NUCLEOTIDE SEQUENCE [LARGE SCALE GENOMIC DNA]</scope>
    <source>
        <strain evidence="4">DSM 21843</strain>
    </source>
</reference>
<sequence length="181" mass="20153">MNRAEALRLLGLDDDATLDEIKTAYKETAQILHPDKFAGNRKLQKRAEEQFKNLQEAYEVLSRGGSGSKARSSARSSSRSRVVELESKLRGIAAARVQLQQQRDSFIDRRRTGLMLLIGGAVAALFARWRIPWLAGLGGAVAFWGGFDAFTAHRSVGDLTKQINNLNNEKKQILAELEELE</sequence>
<dbReference type="Gene3D" id="1.10.287.110">
    <property type="entry name" value="DnaJ domain"/>
    <property type="match status" value="1"/>
</dbReference>
<dbReference type="AlphaFoldDB" id="A0A172S056"/>
<dbReference type="CDD" id="cd06257">
    <property type="entry name" value="DnaJ"/>
    <property type="match status" value="1"/>
</dbReference>
<dbReference type="EMBL" id="FOEC01000001">
    <property type="protein sequence ID" value="SEO42376.1"/>
    <property type="molecule type" value="Genomic_DNA"/>
</dbReference>
<dbReference type="RefSeq" id="WP_066664651.1">
    <property type="nucleotide sequence ID" value="NZ_CP011402.1"/>
</dbReference>
<feature type="coiled-coil region" evidence="1">
    <location>
        <begin position="40"/>
        <end position="102"/>
    </location>
</feature>
<dbReference type="Pfam" id="PF00226">
    <property type="entry name" value="DnaJ"/>
    <property type="match status" value="1"/>
</dbReference>
<dbReference type="PANTHER" id="PTHR43948">
    <property type="entry name" value="DNAJ HOMOLOG SUBFAMILY B"/>
    <property type="match status" value="1"/>
</dbReference>
<dbReference type="Proteomes" id="UP000182975">
    <property type="component" value="Unassembled WGS sequence"/>
</dbReference>
<feature type="domain" description="J" evidence="2">
    <location>
        <begin position="5"/>
        <end position="66"/>
    </location>
</feature>
<dbReference type="InterPro" id="IPR001623">
    <property type="entry name" value="DnaJ_domain"/>
</dbReference>
<dbReference type="InterPro" id="IPR036869">
    <property type="entry name" value="J_dom_sf"/>
</dbReference>